<dbReference type="PANTHER" id="PTHR32063:SF0">
    <property type="entry name" value="SWARMING MOTILITY PROTEIN SWRC"/>
    <property type="match status" value="1"/>
</dbReference>
<feature type="transmembrane region" description="Helical" evidence="1">
    <location>
        <begin position="356"/>
        <end position="376"/>
    </location>
</feature>
<dbReference type="OrthoDB" id="9757876at2"/>
<feature type="transmembrane region" description="Helical" evidence="1">
    <location>
        <begin position="382"/>
        <end position="406"/>
    </location>
</feature>
<organism evidence="2 3">
    <name type="scientific">Alteribacter lacisalsi</name>
    <dbReference type="NCBI Taxonomy" id="2045244"/>
    <lineage>
        <taxon>Bacteria</taxon>
        <taxon>Bacillati</taxon>
        <taxon>Bacillota</taxon>
        <taxon>Bacilli</taxon>
        <taxon>Bacillales</taxon>
        <taxon>Bacillaceae</taxon>
        <taxon>Alteribacter</taxon>
    </lineage>
</organism>
<dbReference type="Gene3D" id="3.30.70.1440">
    <property type="entry name" value="Multidrug efflux transporter AcrB pore domain"/>
    <property type="match status" value="1"/>
</dbReference>
<feature type="transmembrane region" description="Helical" evidence="1">
    <location>
        <begin position="330"/>
        <end position="349"/>
    </location>
</feature>
<feature type="transmembrane region" description="Helical" evidence="1">
    <location>
        <begin position="834"/>
        <end position="852"/>
    </location>
</feature>
<keyword evidence="1" id="KW-0812">Transmembrane</keyword>
<reference evidence="2 3" key="1">
    <citation type="submission" date="2017-10" db="EMBL/GenBank/DDBJ databases">
        <title>Bacillus sp. nov., a halophilic bacterium isolated from a Yangshapao Lake.</title>
        <authorList>
            <person name="Wang H."/>
        </authorList>
    </citation>
    <scope>NUCLEOTIDE SEQUENCE [LARGE SCALE GENOMIC DNA]</scope>
    <source>
        <strain evidence="2 3">YSP-3</strain>
    </source>
</reference>
<feature type="transmembrane region" description="Helical" evidence="1">
    <location>
        <begin position="12"/>
        <end position="30"/>
    </location>
</feature>
<accession>A0A2W0HB30</accession>
<feature type="transmembrane region" description="Helical" evidence="1">
    <location>
        <begin position="967"/>
        <end position="993"/>
    </location>
</feature>
<keyword evidence="1" id="KW-0472">Membrane</keyword>
<dbReference type="RefSeq" id="WP_110519517.1">
    <property type="nucleotide sequence ID" value="NZ_PDOF01000001.1"/>
</dbReference>
<dbReference type="InterPro" id="IPR027463">
    <property type="entry name" value="AcrB_DN_DC_subdom"/>
</dbReference>
<dbReference type="Proteomes" id="UP000248066">
    <property type="component" value="Unassembled WGS sequence"/>
</dbReference>
<dbReference type="Gene3D" id="3.30.2090.10">
    <property type="entry name" value="Multidrug efflux transporter AcrB TolC docking domain, DN and DC subdomains"/>
    <property type="match status" value="2"/>
</dbReference>
<dbReference type="InterPro" id="IPR001036">
    <property type="entry name" value="Acrflvin-R"/>
</dbReference>
<dbReference type="Pfam" id="PF00873">
    <property type="entry name" value="ACR_tran"/>
    <property type="match status" value="1"/>
</dbReference>
<comment type="caution">
    <text evidence="2">The sequence shown here is derived from an EMBL/GenBank/DDBJ whole genome shotgun (WGS) entry which is preliminary data.</text>
</comment>
<evidence type="ECO:0000256" key="1">
    <source>
        <dbReference type="SAM" id="Phobius"/>
    </source>
</evidence>
<dbReference type="SUPFAM" id="SSF82714">
    <property type="entry name" value="Multidrug efflux transporter AcrB TolC docking domain, DN and DC subdomains"/>
    <property type="match status" value="2"/>
</dbReference>
<name>A0A2W0HB30_9BACI</name>
<feature type="transmembrane region" description="Helical" evidence="1">
    <location>
        <begin position="521"/>
        <end position="538"/>
    </location>
</feature>
<feature type="transmembrane region" description="Helical" evidence="1">
    <location>
        <begin position="939"/>
        <end position="961"/>
    </location>
</feature>
<dbReference type="EMBL" id="PDOF01000001">
    <property type="protein sequence ID" value="PYZ99073.1"/>
    <property type="molecule type" value="Genomic_DNA"/>
</dbReference>
<dbReference type="GO" id="GO:0042910">
    <property type="term" value="F:xenobiotic transmembrane transporter activity"/>
    <property type="evidence" value="ECO:0007669"/>
    <property type="project" value="TreeGrafter"/>
</dbReference>
<sequence length="1023" mass="110457">MGILMKLVERKILIGLMVTLVVVFGVYGLTKLDRELLPQIDFDYAVISASAGDMGVLDVEERVTAPIEQILAGTDGVEGYQSTTTTGNSSIFVEIEEGRMREVKNELESSIAPLESSVSGLNFVHVMALSTNQDAEFYMEVSGGDLEEMTAFARDVVKPRLESLSSVREVGLSGLQESEFVIAFDREALAENGLDLQQVTGLIQQENSETTLGELSEEEHSPALRWNTAFQSIEDLQEMKVPSANGPVALSELADVSEVANQRSSMAWKDGSRDFIFIEISRATGYTQIGMAEDIRAEVSDIKEAGLVSEFGFNEVVNQADYVVEALDGVTQNVLIGGVLALIILLLFLRNFRATIVAGVAIPVSVLLTFTSMWLFGYSFNIITLIALGLGIGMMVDASIVILESIYRKKEQGYERMEAVSKGVKEVATAVIASMLTTVVVFVPVGLFGGEVGQFVLLLSMVIVITLVSSVIVSFTVIPSLADNFLKLREKDRNKGEKRGRITGGYGSLIGWLSEKKRRRYGMIFLFFLVFAGSMALTTKVPVTIMPDVYNRYAEVPIELEGSLTAEERQEVASAIAEKLDQIPDVASSVLIDDPSFMFMLVNMTTGDQITMDQEDVNVAINDAIRDLEDEYPITSVGMAGMGPMGGEPVQLRVKGADFAASEELSESLVAELETIEGLVNVSTSAEETREEKLLVFDDEAMEEAGITRTEVFGQLQGVFGEVPAGEVVRSGVTVPVIARSADTIDSERSLGDFEIMTAGGPEALSAFASLEPVISPVTIVRDNGERFISVTAGIEGRDLGSVTRDVQQAVNGLDVPSGLSVSTGGDVSAQQEMILDLMMVVAISIFLVYVVMAVQFNSLAHPLIVMSIIPMTAIGAVLALLITQQELSMLSAMGLLMLIGIVLNNAILLIDRTNQLRKEGMSASEAVKEAGQNRIRPIFMTTLTTVAGMLPLALATGTASSYQAPLATVIIGGLLFATLITLVLIPSVYLLFEDVKTGARRMSRRLFGGKRSKRPAEMEEAS</sequence>
<gene>
    <name evidence="2" type="ORF">CR205_11095</name>
</gene>
<feature type="transmembrane region" description="Helical" evidence="1">
    <location>
        <begin position="864"/>
        <end position="884"/>
    </location>
</feature>
<protein>
    <submittedName>
        <fullName evidence="2">Acriflavin resistance protein</fullName>
    </submittedName>
</protein>
<dbReference type="PRINTS" id="PR00702">
    <property type="entry name" value="ACRIFLAVINRP"/>
</dbReference>
<feature type="transmembrane region" description="Helical" evidence="1">
    <location>
        <begin position="455"/>
        <end position="481"/>
    </location>
</feature>
<feature type="transmembrane region" description="Helical" evidence="1">
    <location>
        <begin position="427"/>
        <end position="449"/>
    </location>
</feature>
<keyword evidence="1" id="KW-1133">Transmembrane helix</keyword>
<dbReference type="SUPFAM" id="SSF82866">
    <property type="entry name" value="Multidrug efflux transporter AcrB transmembrane domain"/>
    <property type="match status" value="2"/>
</dbReference>
<dbReference type="Gene3D" id="3.30.70.1320">
    <property type="entry name" value="Multidrug efflux transporter AcrB pore domain like"/>
    <property type="match status" value="1"/>
</dbReference>
<dbReference type="SUPFAM" id="SSF82693">
    <property type="entry name" value="Multidrug efflux transporter AcrB pore domain, PN1, PN2, PC1 and PC2 subdomains"/>
    <property type="match status" value="2"/>
</dbReference>
<keyword evidence="3" id="KW-1185">Reference proteome</keyword>
<dbReference type="Gene3D" id="3.30.70.1430">
    <property type="entry name" value="Multidrug efflux transporter AcrB pore domain"/>
    <property type="match status" value="2"/>
</dbReference>
<evidence type="ECO:0000313" key="3">
    <source>
        <dbReference type="Proteomes" id="UP000248066"/>
    </source>
</evidence>
<dbReference type="AlphaFoldDB" id="A0A2W0HB30"/>
<evidence type="ECO:0000313" key="2">
    <source>
        <dbReference type="EMBL" id="PYZ99073.1"/>
    </source>
</evidence>
<dbReference type="Gene3D" id="1.20.1640.10">
    <property type="entry name" value="Multidrug efflux transporter AcrB transmembrane domain"/>
    <property type="match status" value="2"/>
</dbReference>
<dbReference type="PANTHER" id="PTHR32063">
    <property type="match status" value="1"/>
</dbReference>
<proteinExistence type="predicted"/>
<feature type="transmembrane region" description="Helical" evidence="1">
    <location>
        <begin position="890"/>
        <end position="911"/>
    </location>
</feature>
<dbReference type="GO" id="GO:0005886">
    <property type="term" value="C:plasma membrane"/>
    <property type="evidence" value="ECO:0007669"/>
    <property type="project" value="TreeGrafter"/>
</dbReference>